<protein>
    <submittedName>
        <fullName evidence="1">Uncharacterized protein</fullName>
    </submittedName>
</protein>
<dbReference type="AlphaFoldDB" id="A0A2H3J7V2"/>
<evidence type="ECO:0000313" key="2">
    <source>
        <dbReference type="Proteomes" id="UP000218811"/>
    </source>
</evidence>
<evidence type="ECO:0000313" key="1">
    <source>
        <dbReference type="EMBL" id="PCH38310.1"/>
    </source>
</evidence>
<keyword evidence="2" id="KW-1185">Reference proteome</keyword>
<organism evidence="1 2">
    <name type="scientific">Wolfiporia cocos (strain MD-104)</name>
    <name type="common">Brown rot fungus</name>
    <dbReference type="NCBI Taxonomy" id="742152"/>
    <lineage>
        <taxon>Eukaryota</taxon>
        <taxon>Fungi</taxon>
        <taxon>Dikarya</taxon>
        <taxon>Basidiomycota</taxon>
        <taxon>Agaricomycotina</taxon>
        <taxon>Agaricomycetes</taxon>
        <taxon>Polyporales</taxon>
        <taxon>Phaeolaceae</taxon>
        <taxon>Wolfiporia</taxon>
    </lineage>
</organism>
<proteinExistence type="predicted"/>
<accession>A0A2H3J7V2</accession>
<dbReference type="EMBL" id="KB467942">
    <property type="protein sequence ID" value="PCH38310.1"/>
    <property type="molecule type" value="Genomic_DNA"/>
</dbReference>
<sequence length="52" mass="5683">MAVPGCASWPGYLALTVHHEPFRRLRSSQGRTFSSPVIHMKADDVAVQFIGG</sequence>
<gene>
    <name evidence="1" type="ORF">WOLCODRAFT_23225</name>
</gene>
<name>A0A2H3J7V2_WOLCO</name>
<reference evidence="1 2" key="1">
    <citation type="journal article" date="2012" name="Science">
        <title>The Paleozoic origin of enzymatic lignin decomposition reconstructed from 31 fungal genomes.</title>
        <authorList>
            <person name="Floudas D."/>
            <person name="Binder M."/>
            <person name="Riley R."/>
            <person name="Barry K."/>
            <person name="Blanchette R.A."/>
            <person name="Henrissat B."/>
            <person name="Martinez A.T."/>
            <person name="Otillar R."/>
            <person name="Spatafora J.W."/>
            <person name="Yadav J.S."/>
            <person name="Aerts A."/>
            <person name="Benoit I."/>
            <person name="Boyd A."/>
            <person name="Carlson A."/>
            <person name="Copeland A."/>
            <person name="Coutinho P.M."/>
            <person name="de Vries R.P."/>
            <person name="Ferreira P."/>
            <person name="Findley K."/>
            <person name="Foster B."/>
            <person name="Gaskell J."/>
            <person name="Glotzer D."/>
            <person name="Gorecki P."/>
            <person name="Heitman J."/>
            <person name="Hesse C."/>
            <person name="Hori C."/>
            <person name="Igarashi K."/>
            <person name="Jurgens J.A."/>
            <person name="Kallen N."/>
            <person name="Kersten P."/>
            <person name="Kohler A."/>
            <person name="Kuees U."/>
            <person name="Kumar T.K.A."/>
            <person name="Kuo A."/>
            <person name="LaButti K."/>
            <person name="Larrondo L.F."/>
            <person name="Lindquist E."/>
            <person name="Ling A."/>
            <person name="Lombard V."/>
            <person name="Lucas S."/>
            <person name="Lundell T."/>
            <person name="Martin R."/>
            <person name="McLaughlin D.J."/>
            <person name="Morgenstern I."/>
            <person name="Morin E."/>
            <person name="Murat C."/>
            <person name="Nagy L.G."/>
            <person name="Nolan M."/>
            <person name="Ohm R.A."/>
            <person name="Patyshakuliyeva A."/>
            <person name="Rokas A."/>
            <person name="Ruiz-Duenas F.J."/>
            <person name="Sabat G."/>
            <person name="Salamov A."/>
            <person name="Samejima M."/>
            <person name="Schmutz J."/>
            <person name="Slot J.C."/>
            <person name="St John F."/>
            <person name="Stenlid J."/>
            <person name="Sun H."/>
            <person name="Sun S."/>
            <person name="Syed K."/>
            <person name="Tsang A."/>
            <person name="Wiebenga A."/>
            <person name="Young D."/>
            <person name="Pisabarro A."/>
            <person name="Eastwood D.C."/>
            <person name="Martin F."/>
            <person name="Cullen D."/>
            <person name="Grigoriev I.V."/>
            <person name="Hibbett D.S."/>
        </authorList>
    </citation>
    <scope>NUCLEOTIDE SEQUENCE [LARGE SCALE GENOMIC DNA]</scope>
    <source>
        <strain evidence="1 2">MD-104</strain>
    </source>
</reference>
<dbReference type="Proteomes" id="UP000218811">
    <property type="component" value="Unassembled WGS sequence"/>
</dbReference>